<dbReference type="Gene3D" id="3.40.640.10">
    <property type="entry name" value="Type I PLP-dependent aspartate aminotransferase-like (Major domain)"/>
    <property type="match status" value="1"/>
</dbReference>
<dbReference type="InterPro" id="IPR015422">
    <property type="entry name" value="PyrdxlP-dep_Trfase_small"/>
</dbReference>
<evidence type="ECO:0000256" key="12">
    <source>
        <dbReference type="ARBA" id="ARBA00023299"/>
    </source>
</evidence>
<keyword evidence="9 17" id="KW-0808">Transferase</keyword>
<evidence type="ECO:0000256" key="10">
    <source>
        <dbReference type="ARBA" id="ARBA00022898"/>
    </source>
</evidence>
<comment type="pathway">
    <text evidence="3">Amino-acid biosynthesis; L-serine biosynthesis; L-serine from 3-phospho-D-glycerate: step 2/3.</text>
</comment>
<comment type="catalytic activity">
    <reaction evidence="14">
        <text>4-(phosphooxy)-L-threonine + 2-oxoglutarate = (R)-3-hydroxy-2-oxo-4-phosphooxybutanoate + L-glutamate</text>
        <dbReference type="Rhea" id="RHEA:16573"/>
        <dbReference type="ChEBI" id="CHEBI:16810"/>
        <dbReference type="ChEBI" id="CHEBI:29985"/>
        <dbReference type="ChEBI" id="CHEBI:58452"/>
        <dbReference type="ChEBI" id="CHEBI:58538"/>
        <dbReference type="EC" id="2.6.1.52"/>
    </reaction>
</comment>
<proteinExistence type="inferred from homology"/>
<evidence type="ECO:0000256" key="9">
    <source>
        <dbReference type="ARBA" id="ARBA00022679"/>
    </source>
</evidence>
<dbReference type="GO" id="GO:0004648">
    <property type="term" value="F:O-phospho-L-serine:2-oxoglutarate aminotransferase activity"/>
    <property type="evidence" value="ECO:0007669"/>
    <property type="project" value="UniProtKB-EC"/>
</dbReference>
<evidence type="ECO:0000256" key="6">
    <source>
        <dbReference type="ARBA" id="ARBA00022490"/>
    </source>
</evidence>
<accession>A0ABU7RXZ4</accession>
<comment type="similarity">
    <text evidence="4">Belongs to the class-V pyridoxal-phosphate-dependent aminotransferase family. SerC subfamily.</text>
</comment>
<evidence type="ECO:0000256" key="1">
    <source>
        <dbReference type="ARBA" id="ARBA00001933"/>
    </source>
</evidence>
<feature type="domain" description="Aminotransferase class V" evidence="16">
    <location>
        <begin position="142"/>
        <end position="334"/>
    </location>
</feature>
<dbReference type="PANTHER" id="PTHR21152:SF40">
    <property type="entry name" value="ALANINE--GLYOXYLATE AMINOTRANSFERASE"/>
    <property type="match status" value="1"/>
</dbReference>
<dbReference type="NCBIfam" id="TIGR01366">
    <property type="entry name" value="serC_3"/>
    <property type="match status" value="1"/>
</dbReference>
<comment type="cofactor">
    <cofactor evidence="1">
        <name>pyridoxal 5'-phosphate</name>
        <dbReference type="ChEBI" id="CHEBI:597326"/>
    </cofactor>
</comment>
<keyword evidence="10" id="KW-0663">Pyridoxal phosphate</keyword>
<dbReference type="SUPFAM" id="SSF53383">
    <property type="entry name" value="PLP-dependent transferases"/>
    <property type="match status" value="1"/>
</dbReference>
<evidence type="ECO:0000313" key="17">
    <source>
        <dbReference type="EMBL" id="MEE6261397.1"/>
    </source>
</evidence>
<keyword evidence="6" id="KW-0963">Cytoplasm</keyword>
<evidence type="ECO:0000256" key="3">
    <source>
        <dbReference type="ARBA" id="ARBA00005099"/>
    </source>
</evidence>
<name>A0ABU7RXZ4_9ACTN</name>
<dbReference type="InterPro" id="IPR006272">
    <property type="entry name" value="Pser_aminoTfrase_mycobac"/>
</dbReference>
<comment type="function">
    <text evidence="2">Catalyzes the reversible conversion of 3-phosphohydroxypyruvate to phosphoserine and of 3-hydroxy-2-oxo-4-phosphonooxybutanoate to phosphohydroxythreonine.</text>
</comment>
<evidence type="ECO:0000256" key="13">
    <source>
        <dbReference type="ARBA" id="ARBA00031421"/>
    </source>
</evidence>
<comment type="catalytic activity">
    <reaction evidence="15">
        <text>O-phospho-L-serine + 2-oxoglutarate = 3-phosphooxypyruvate + L-glutamate</text>
        <dbReference type="Rhea" id="RHEA:14329"/>
        <dbReference type="ChEBI" id="CHEBI:16810"/>
        <dbReference type="ChEBI" id="CHEBI:18110"/>
        <dbReference type="ChEBI" id="CHEBI:29985"/>
        <dbReference type="ChEBI" id="CHEBI:57524"/>
        <dbReference type="EC" id="2.6.1.52"/>
    </reaction>
</comment>
<sequence>MADVSTIRIPDEIKPADGRFGCGPSKVRPAAVSALADVATTYLGTSHRQKTVRDQVARLRRGIAEFFSLPEGYEVILSNGGTTAFWEVATFGLVRDRAQFASFGEFGAKFAKSVKDAPFLGEPTVRKSDPGSAPSLVAEAGVDVYATPHNETSTGVAVPVRRVAGADDDALLLVDATSGAGGLDVDVRESDVYYFAPQKCFGSDGGIWLALMSPAALARATEIKESGRYIPAFLDLVTAIDNSRLEQTYNTPALSTIFLAAEQTDWMNAQGGLAWAAKRTAESANIVYGWAERSSVATPFVTDPALRSNVVATIDFAEGVDATAIAKALRANGIVDTEPYRKLGRNQLRIALFPAVEPADVEALTACVDHVLDRL</sequence>
<dbReference type="InterPro" id="IPR015421">
    <property type="entry name" value="PyrdxlP-dep_Trfase_major"/>
</dbReference>
<dbReference type="InterPro" id="IPR015424">
    <property type="entry name" value="PyrdxlP-dep_Trfase"/>
</dbReference>
<dbReference type="EMBL" id="JAZGQK010000020">
    <property type="protein sequence ID" value="MEE6261397.1"/>
    <property type="molecule type" value="Genomic_DNA"/>
</dbReference>
<dbReference type="Gene3D" id="3.90.1150.10">
    <property type="entry name" value="Aspartate Aminotransferase, domain 1"/>
    <property type="match status" value="1"/>
</dbReference>
<dbReference type="PANTHER" id="PTHR21152">
    <property type="entry name" value="AMINOTRANSFERASE CLASS V"/>
    <property type="match status" value="1"/>
</dbReference>
<keyword evidence="12" id="KW-0718">Serine biosynthesis</keyword>
<organism evidence="17 18">
    <name type="scientific">Plantactinospora sonchi</name>
    <dbReference type="NCBI Taxonomy" id="1544735"/>
    <lineage>
        <taxon>Bacteria</taxon>
        <taxon>Bacillati</taxon>
        <taxon>Actinomycetota</taxon>
        <taxon>Actinomycetes</taxon>
        <taxon>Micromonosporales</taxon>
        <taxon>Micromonosporaceae</taxon>
        <taxon>Plantactinospora</taxon>
    </lineage>
</organism>
<dbReference type="PIRSF" id="PIRSF000525">
    <property type="entry name" value="SerC"/>
    <property type="match status" value="1"/>
</dbReference>
<keyword evidence="18" id="KW-1185">Reference proteome</keyword>
<evidence type="ECO:0000259" key="16">
    <source>
        <dbReference type="Pfam" id="PF00266"/>
    </source>
</evidence>
<evidence type="ECO:0000256" key="8">
    <source>
        <dbReference type="ARBA" id="ARBA00022605"/>
    </source>
</evidence>
<evidence type="ECO:0000256" key="7">
    <source>
        <dbReference type="ARBA" id="ARBA00022576"/>
    </source>
</evidence>
<keyword evidence="7 17" id="KW-0032">Aminotransferase</keyword>
<evidence type="ECO:0000256" key="14">
    <source>
        <dbReference type="ARBA" id="ARBA00047630"/>
    </source>
</evidence>
<dbReference type="RefSeq" id="WP_331216503.1">
    <property type="nucleotide sequence ID" value="NZ_JAZGQK010000020.1"/>
</dbReference>
<protein>
    <recommendedName>
        <fullName evidence="5">phosphoserine transaminase</fullName>
        <ecNumber evidence="5">2.6.1.52</ecNumber>
    </recommendedName>
    <alternativeName>
        <fullName evidence="13">Phosphohydroxythreonine aminotransferase</fullName>
    </alternativeName>
</protein>
<evidence type="ECO:0000256" key="4">
    <source>
        <dbReference type="ARBA" id="ARBA00006904"/>
    </source>
</evidence>
<evidence type="ECO:0000313" key="18">
    <source>
        <dbReference type="Proteomes" id="UP001332243"/>
    </source>
</evidence>
<dbReference type="InterPro" id="IPR022278">
    <property type="entry name" value="Pser_aminoTfrase"/>
</dbReference>
<evidence type="ECO:0000256" key="15">
    <source>
        <dbReference type="ARBA" id="ARBA00049007"/>
    </source>
</evidence>
<dbReference type="InterPro" id="IPR000192">
    <property type="entry name" value="Aminotrans_V_dom"/>
</dbReference>
<gene>
    <name evidence="17" type="primary">serC</name>
    <name evidence="17" type="ORF">V1633_23215</name>
</gene>
<evidence type="ECO:0000256" key="2">
    <source>
        <dbReference type="ARBA" id="ARBA00003483"/>
    </source>
</evidence>
<dbReference type="Proteomes" id="UP001332243">
    <property type="component" value="Unassembled WGS sequence"/>
</dbReference>
<dbReference type="Pfam" id="PF00266">
    <property type="entry name" value="Aminotran_5"/>
    <property type="match status" value="1"/>
</dbReference>
<evidence type="ECO:0000256" key="5">
    <source>
        <dbReference type="ARBA" id="ARBA00013030"/>
    </source>
</evidence>
<reference evidence="17 18" key="1">
    <citation type="submission" date="2024-01" db="EMBL/GenBank/DDBJ databases">
        <title>Genome insights into Plantactinospora sonchi sp. nov.</title>
        <authorList>
            <person name="Wang L."/>
        </authorList>
    </citation>
    <scope>NUCLEOTIDE SEQUENCE [LARGE SCALE GENOMIC DNA]</scope>
    <source>
        <strain evidence="17 18">NEAU-QY2</strain>
    </source>
</reference>
<comment type="caution">
    <text evidence="17">The sequence shown here is derived from an EMBL/GenBank/DDBJ whole genome shotgun (WGS) entry which is preliminary data.</text>
</comment>
<dbReference type="EC" id="2.6.1.52" evidence="5"/>
<evidence type="ECO:0000256" key="11">
    <source>
        <dbReference type="ARBA" id="ARBA00023096"/>
    </source>
</evidence>
<keyword evidence="11" id="KW-0664">Pyridoxine biosynthesis</keyword>
<keyword evidence="8" id="KW-0028">Amino-acid biosynthesis</keyword>